<evidence type="ECO:0000313" key="1">
    <source>
        <dbReference type="EMBL" id="SJK99177.1"/>
    </source>
</evidence>
<proteinExistence type="predicted"/>
<evidence type="ECO:0000313" key="2">
    <source>
        <dbReference type="Proteomes" id="UP000219338"/>
    </source>
</evidence>
<organism evidence="1 2">
    <name type="scientific">Armillaria ostoyae</name>
    <name type="common">Armillaria root rot fungus</name>
    <dbReference type="NCBI Taxonomy" id="47428"/>
    <lineage>
        <taxon>Eukaryota</taxon>
        <taxon>Fungi</taxon>
        <taxon>Dikarya</taxon>
        <taxon>Basidiomycota</taxon>
        <taxon>Agaricomycotina</taxon>
        <taxon>Agaricomycetes</taxon>
        <taxon>Agaricomycetidae</taxon>
        <taxon>Agaricales</taxon>
        <taxon>Marasmiineae</taxon>
        <taxon>Physalacriaceae</taxon>
        <taxon>Armillaria</taxon>
    </lineage>
</organism>
<reference evidence="2" key="1">
    <citation type="journal article" date="2017" name="Nat. Ecol. Evol.">
        <title>Genome expansion and lineage-specific genetic innovations in the forest pathogenic fungi Armillaria.</title>
        <authorList>
            <person name="Sipos G."/>
            <person name="Prasanna A.N."/>
            <person name="Walter M.C."/>
            <person name="O'Connor E."/>
            <person name="Balint B."/>
            <person name="Krizsan K."/>
            <person name="Kiss B."/>
            <person name="Hess J."/>
            <person name="Varga T."/>
            <person name="Slot J."/>
            <person name="Riley R."/>
            <person name="Boka B."/>
            <person name="Rigling D."/>
            <person name="Barry K."/>
            <person name="Lee J."/>
            <person name="Mihaltcheva S."/>
            <person name="LaButti K."/>
            <person name="Lipzen A."/>
            <person name="Waldron R."/>
            <person name="Moloney N.M."/>
            <person name="Sperisen C."/>
            <person name="Kredics L."/>
            <person name="Vagvoelgyi C."/>
            <person name="Patrignani A."/>
            <person name="Fitzpatrick D."/>
            <person name="Nagy I."/>
            <person name="Doyle S."/>
            <person name="Anderson J.B."/>
            <person name="Grigoriev I.V."/>
            <person name="Gueldener U."/>
            <person name="Muensterkoetter M."/>
            <person name="Nagy L.G."/>
        </authorList>
    </citation>
    <scope>NUCLEOTIDE SEQUENCE [LARGE SCALE GENOMIC DNA]</scope>
    <source>
        <strain evidence="2">C18/9</strain>
    </source>
</reference>
<dbReference type="EMBL" id="FUEG01000001">
    <property type="protein sequence ID" value="SJK99177.1"/>
    <property type="molecule type" value="Genomic_DNA"/>
</dbReference>
<accession>A0A284QRV4</accession>
<keyword evidence="2" id="KW-1185">Reference proteome</keyword>
<name>A0A284QRV4_ARMOS</name>
<gene>
    <name evidence="1" type="ORF">ARMOST_02467</name>
</gene>
<protein>
    <submittedName>
        <fullName evidence="1">Uncharacterized protein</fullName>
    </submittedName>
</protein>
<dbReference type="OrthoDB" id="419598at2759"/>
<sequence>MSGDGKIEIASADLTVTSLTDKEGHDMGHIITGLELLSYDDVAPVFTEMLG</sequence>
<dbReference type="AlphaFoldDB" id="A0A284QRV4"/>
<dbReference type="Proteomes" id="UP000219338">
    <property type="component" value="Unassembled WGS sequence"/>
</dbReference>